<name>G7N3U2_MACMU</name>
<protein>
    <submittedName>
        <fullName evidence="2">Uncharacterized protein</fullName>
    </submittedName>
</protein>
<dbReference type="Proteomes" id="UP000013456">
    <property type="component" value="Chromosome 10"/>
</dbReference>
<accession>G7N3U2</accession>
<gene>
    <name evidence="2" type="ORF">EGK_03033</name>
</gene>
<feature type="non-terminal residue" evidence="2">
    <location>
        <position position="47"/>
    </location>
</feature>
<sequence>TGSHSGAQAGVRHRDHDSLQPQPPGLKDGSPMAALMFTGRLRVGDMN</sequence>
<dbReference type="EMBL" id="CM001262">
    <property type="protein sequence ID" value="EHH20224.1"/>
    <property type="molecule type" value="Genomic_DNA"/>
</dbReference>
<feature type="non-terminal residue" evidence="2">
    <location>
        <position position="1"/>
    </location>
</feature>
<organism evidence="2">
    <name type="scientific">Macaca mulatta</name>
    <name type="common">Rhesus macaque</name>
    <dbReference type="NCBI Taxonomy" id="9544"/>
    <lineage>
        <taxon>Eukaryota</taxon>
        <taxon>Metazoa</taxon>
        <taxon>Chordata</taxon>
        <taxon>Craniata</taxon>
        <taxon>Vertebrata</taxon>
        <taxon>Euteleostomi</taxon>
        <taxon>Mammalia</taxon>
        <taxon>Eutheria</taxon>
        <taxon>Euarchontoglires</taxon>
        <taxon>Primates</taxon>
        <taxon>Haplorrhini</taxon>
        <taxon>Catarrhini</taxon>
        <taxon>Cercopithecidae</taxon>
        <taxon>Cercopithecinae</taxon>
        <taxon>Macaca</taxon>
    </lineage>
</organism>
<evidence type="ECO:0000256" key="1">
    <source>
        <dbReference type="SAM" id="MobiDB-lite"/>
    </source>
</evidence>
<evidence type="ECO:0000313" key="2">
    <source>
        <dbReference type="EMBL" id="EHH20224.1"/>
    </source>
</evidence>
<reference evidence="2" key="1">
    <citation type="journal article" date="2011" name="Nat. Biotechnol.">
        <title>Genome sequencing and comparison of two nonhuman primate animal models, the cynomolgus and Chinese rhesus macaques.</title>
        <authorList>
            <person name="Yan G."/>
            <person name="Zhang G."/>
            <person name="Fang X."/>
            <person name="Zhang Y."/>
            <person name="Li C."/>
            <person name="Ling F."/>
            <person name="Cooper D.N."/>
            <person name="Li Q."/>
            <person name="Li Y."/>
            <person name="van Gool A.J."/>
            <person name="Du H."/>
            <person name="Chen J."/>
            <person name="Chen R."/>
            <person name="Zhang P."/>
            <person name="Huang Z."/>
            <person name="Thompson J.R."/>
            <person name="Meng Y."/>
            <person name="Bai Y."/>
            <person name="Wang J."/>
            <person name="Zhuo M."/>
            <person name="Wang T."/>
            <person name="Huang Y."/>
            <person name="Wei L."/>
            <person name="Li J."/>
            <person name="Wang Z."/>
            <person name="Hu H."/>
            <person name="Yang P."/>
            <person name="Le L."/>
            <person name="Stenson P.D."/>
            <person name="Li B."/>
            <person name="Liu X."/>
            <person name="Ball E.V."/>
            <person name="An N."/>
            <person name="Huang Q."/>
            <person name="Zhang Y."/>
            <person name="Fan W."/>
            <person name="Zhang X."/>
            <person name="Li Y."/>
            <person name="Wang W."/>
            <person name="Katze M.G."/>
            <person name="Su B."/>
            <person name="Nielsen R."/>
            <person name="Yang H."/>
            <person name="Wang J."/>
            <person name="Wang X."/>
            <person name="Wang J."/>
        </authorList>
    </citation>
    <scope>NUCLEOTIDE SEQUENCE [LARGE SCALE GENOMIC DNA]</scope>
    <source>
        <strain evidence="2">CR-5</strain>
    </source>
</reference>
<proteinExistence type="predicted"/>
<dbReference type="AlphaFoldDB" id="G7N3U2"/>
<feature type="region of interest" description="Disordered" evidence="1">
    <location>
        <begin position="1"/>
        <end position="32"/>
    </location>
</feature>